<keyword evidence="2 6" id="KW-0812">Transmembrane</keyword>
<evidence type="ECO:0000313" key="8">
    <source>
        <dbReference type="EMBL" id="GEJ56006.1"/>
    </source>
</evidence>
<evidence type="ECO:0000256" key="4">
    <source>
        <dbReference type="ARBA" id="ARBA00023136"/>
    </source>
</evidence>
<proteinExistence type="predicted"/>
<evidence type="ECO:0000256" key="6">
    <source>
        <dbReference type="SAM" id="Phobius"/>
    </source>
</evidence>
<dbReference type="SUPFAM" id="SSF144091">
    <property type="entry name" value="Rhomboid-like"/>
    <property type="match status" value="1"/>
</dbReference>
<feature type="transmembrane region" description="Helical" evidence="6">
    <location>
        <begin position="186"/>
        <end position="205"/>
    </location>
</feature>
<dbReference type="GO" id="GO:0004252">
    <property type="term" value="F:serine-type endopeptidase activity"/>
    <property type="evidence" value="ECO:0007669"/>
    <property type="project" value="InterPro"/>
</dbReference>
<dbReference type="EMBL" id="BJTG01000002">
    <property type="protein sequence ID" value="GEJ56006.1"/>
    <property type="molecule type" value="Genomic_DNA"/>
</dbReference>
<evidence type="ECO:0000256" key="3">
    <source>
        <dbReference type="ARBA" id="ARBA00022989"/>
    </source>
</evidence>
<reference evidence="9" key="1">
    <citation type="journal article" date="2020" name="Appl. Environ. Microbiol.">
        <title>Diazotrophic Anaeromyxobacter Isolates from Soils.</title>
        <authorList>
            <person name="Masuda Y."/>
            <person name="Yamanaka H."/>
            <person name="Xu Z.X."/>
            <person name="Shiratori Y."/>
            <person name="Aono T."/>
            <person name="Amachi S."/>
            <person name="Senoo K."/>
            <person name="Itoh H."/>
        </authorList>
    </citation>
    <scope>NUCLEOTIDE SEQUENCE [LARGE SCALE GENOMIC DNA]</scope>
    <source>
        <strain evidence="9">R267</strain>
    </source>
</reference>
<dbReference type="AlphaFoldDB" id="A0A7I9VHX5"/>
<dbReference type="InterPro" id="IPR035952">
    <property type="entry name" value="Rhomboid-like_sf"/>
</dbReference>
<feature type="transmembrane region" description="Helical" evidence="6">
    <location>
        <begin position="211"/>
        <end position="227"/>
    </location>
</feature>
<keyword evidence="9" id="KW-1185">Reference proteome</keyword>
<feature type="transmembrane region" description="Helical" evidence="6">
    <location>
        <begin position="131"/>
        <end position="149"/>
    </location>
</feature>
<comment type="subcellular location">
    <subcellularLocation>
        <location evidence="1">Membrane</location>
        <topology evidence="1">Multi-pass membrane protein</topology>
    </subcellularLocation>
</comment>
<dbReference type="PANTHER" id="PTHR43731:SF26">
    <property type="entry name" value="RHOMBOID-LIKE PROTEIN 10, CHLOROPLASTIC"/>
    <property type="match status" value="1"/>
</dbReference>
<name>A0A7I9VHX5_9BACT</name>
<gene>
    <name evidence="8" type="ORF">AMYX_07470</name>
</gene>
<feature type="transmembrane region" description="Helical" evidence="6">
    <location>
        <begin position="155"/>
        <end position="174"/>
    </location>
</feature>
<dbReference type="GO" id="GO:0016020">
    <property type="term" value="C:membrane"/>
    <property type="evidence" value="ECO:0007669"/>
    <property type="project" value="UniProtKB-SubCell"/>
</dbReference>
<dbReference type="InterPro" id="IPR050925">
    <property type="entry name" value="Rhomboid_protease_S54"/>
</dbReference>
<feature type="region of interest" description="Disordered" evidence="5">
    <location>
        <begin position="12"/>
        <end position="44"/>
    </location>
</feature>
<dbReference type="InterPro" id="IPR022764">
    <property type="entry name" value="Peptidase_S54_rhomboid_dom"/>
</dbReference>
<evidence type="ECO:0000313" key="9">
    <source>
        <dbReference type="Proteomes" id="UP000503640"/>
    </source>
</evidence>
<evidence type="ECO:0000259" key="7">
    <source>
        <dbReference type="Pfam" id="PF01694"/>
    </source>
</evidence>
<dbReference type="Proteomes" id="UP000503640">
    <property type="component" value="Unassembled WGS sequence"/>
</dbReference>
<evidence type="ECO:0000256" key="2">
    <source>
        <dbReference type="ARBA" id="ARBA00022692"/>
    </source>
</evidence>
<keyword evidence="3 6" id="KW-1133">Transmembrane helix</keyword>
<evidence type="ECO:0000256" key="5">
    <source>
        <dbReference type="SAM" id="MobiDB-lite"/>
    </source>
</evidence>
<comment type="caution">
    <text evidence="8">The sequence shown here is derived from an EMBL/GenBank/DDBJ whole genome shotgun (WGS) entry which is preliminary data.</text>
</comment>
<keyword evidence="4 6" id="KW-0472">Membrane</keyword>
<protein>
    <recommendedName>
        <fullName evidence="7">Peptidase S54 rhomboid domain-containing protein</fullName>
    </recommendedName>
</protein>
<feature type="domain" description="Peptidase S54 rhomboid" evidence="7">
    <location>
        <begin position="90"/>
        <end position="229"/>
    </location>
</feature>
<feature type="transmembrane region" description="Helical" evidence="6">
    <location>
        <begin position="52"/>
        <end position="72"/>
    </location>
</feature>
<dbReference type="PANTHER" id="PTHR43731">
    <property type="entry name" value="RHOMBOID PROTEASE"/>
    <property type="match status" value="1"/>
</dbReference>
<evidence type="ECO:0000256" key="1">
    <source>
        <dbReference type="ARBA" id="ARBA00004141"/>
    </source>
</evidence>
<organism evidence="8 9">
    <name type="scientific">Anaeromyxobacter diazotrophicus</name>
    <dbReference type="NCBI Taxonomy" id="2590199"/>
    <lineage>
        <taxon>Bacteria</taxon>
        <taxon>Pseudomonadati</taxon>
        <taxon>Myxococcota</taxon>
        <taxon>Myxococcia</taxon>
        <taxon>Myxococcales</taxon>
        <taxon>Cystobacterineae</taxon>
        <taxon>Anaeromyxobacteraceae</taxon>
        <taxon>Anaeromyxobacter</taxon>
    </lineage>
</organism>
<sequence>MRAAAIRRAIARAPGPRPIRPDRAPPPRYAEVVPPDAEAPPPPEPRLARLRAAPATSGLLAALAAAFLASLVHPELVQRFAKVDARVRAGEWWRLFTASFLHGGLLHVGVNAYALYAIGPTVERLYGRVRFLLVFLLGGALGFAASTAFVRQPSLGASAGLFALLGVLLGFAVRERRRLDPSSRRAMMREILTVAGLNLGLGLMVPFVDNAAHLGGFAGGLLLGVVLRPRSARRAPAAQLPPPATPRA</sequence>
<feature type="transmembrane region" description="Helical" evidence="6">
    <location>
        <begin position="92"/>
        <end position="119"/>
    </location>
</feature>
<dbReference type="Pfam" id="PF01694">
    <property type="entry name" value="Rhomboid"/>
    <property type="match status" value="1"/>
</dbReference>
<accession>A0A7I9VHX5</accession>
<dbReference type="Gene3D" id="1.20.1540.10">
    <property type="entry name" value="Rhomboid-like"/>
    <property type="match status" value="1"/>
</dbReference>